<dbReference type="InterPro" id="IPR058923">
    <property type="entry name" value="RCC1-like_dom"/>
</dbReference>
<dbReference type="STRING" id="4615.A0A199UN79"/>
<dbReference type="InterPro" id="IPR051210">
    <property type="entry name" value="Ub_ligase/GEF_domain"/>
</dbReference>
<feature type="repeat" description="RCC1" evidence="2">
    <location>
        <begin position="142"/>
        <end position="193"/>
    </location>
</feature>
<protein>
    <submittedName>
        <fullName evidence="5">Ultraviolet-B receptor UVR8</fullName>
    </submittedName>
</protein>
<dbReference type="PANTHER" id="PTHR22870">
    <property type="entry name" value="REGULATOR OF CHROMOSOME CONDENSATION"/>
    <property type="match status" value="1"/>
</dbReference>
<feature type="repeat" description="RCC1" evidence="2">
    <location>
        <begin position="361"/>
        <end position="415"/>
    </location>
</feature>
<dbReference type="Proteomes" id="UP000092600">
    <property type="component" value="Unassembled WGS sequence"/>
</dbReference>
<dbReference type="Pfam" id="PF25390">
    <property type="entry name" value="WD40_RLD"/>
    <property type="match status" value="1"/>
</dbReference>
<dbReference type="SUPFAM" id="SSF50985">
    <property type="entry name" value="RCC1/BLIP-II"/>
    <property type="match status" value="1"/>
</dbReference>
<dbReference type="PROSITE" id="PS00626">
    <property type="entry name" value="RCC1_2"/>
    <property type="match status" value="2"/>
</dbReference>
<keyword evidence="5" id="KW-0675">Receptor</keyword>
<feature type="repeat" description="RCC1" evidence="2">
    <location>
        <begin position="90"/>
        <end position="141"/>
    </location>
</feature>
<evidence type="ECO:0000313" key="6">
    <source>
        <dbReference type="Proteomes" id="UP000092600"/>
    </source>
</evidence>
<gene>
    <name evidence="5" type="ORF">ACMD2_06357</name>
</gene>
<dbReference type="AlphaFoldDB" id="A0A199UN79"/>
<name>A0A199UN79_ANACO</name>
<organism evidence="5 6">
    <name type="scientific">Ananas comosus</name>
    <name type="common">Pineapple</name>
    <name type="synonym">Ananas ananas</name>
    <dbReference type="NCBI Taxonomy" id="4615"/>
    <lineage>
        <taxon>Eukaryota</taxon>
        <taxon>Viridiplantae</taxon>
        <taxon>Streptophyta</taxon>
        <taxon>Embryophyta</taxon>
        <taxon>Tracheophyta</taxon>
        <taxon>Spermatophyta</taxon>
        <taxon>Magnoliopsida</taxon>
        <taxon>Liliopsida</taxon>
        <taxon>Poales</taxon>
        <taxon>Bromeliaceae</taxon>
        <taxon>Bromelioideae</taxon>
        <taxon>Ananas</taxon>
    </lineage>
</organism>
<feature type="compositionally biased region" description="Basic and acidic residues" evidence="3">
    <location>
        <begin position="1"/>
        <end position="12"/>
    </location>
</feature>
<keyword evidence="1" id="KW-0677">Repeat</keyword>
<evidence type="ECO:0000259" key="4">
    <source>
        <dbReference type="Pfam" id="PF25390"/>
    </source>
</evidence>
<sequence>MDAPVEETRSTNEDDDHDDEREEEEERGEVWAWSWGAGTDGQLGTGAARDEHLPQPLSLNPLSSSASSHPLRVSRVACGGAHAVALTGDGRVLTWGRGIHGQLGHGELENCLQPKPVQFFESFTVCSVSAGWNHSGFVTDEGHLFMCGDNSFGQLGTGDNQSYNLPVEVLFFASKHVEQIACGMRHTLALVTGDLVYGFGSARHGQIGNSVSKPQKSCNLPEVIQGFGSCKIVGLFANGDHSAALTANGELYIWGRGFSGASNDLHPRLLHSSLRISQVALGWHHAIVLADGEVYMLGGYRHWAASGSHVVNPVRHQSVPSAPCAAVSDVRTLEKVSCLDGERVVQIAAGAEHSALLTERGKIMTWGWGEHGQLGLGNTDDQTFPQIVNIPNRRSFASTLGIYCGSGFTVVTKSA</sequence>
<accession>A0A199UN79</accession>
<feature type="repeat" description="RCC1" evidence="2">
    <location>
        <begin position="249"/>
        <end position="292"/>
    </location>
</feature>
<reference evidence="5 6" key="1">
    <citation type="journal article" date="2016" name="DNA Res.">
        <title>The draft genome of MD-2 pineapple using hybrid error correction of long reads.</title>
        <authorList>
            <person name="Redwan R.M."/>
            <person name="Saidin A."/>
            <person name="Kumar S.V."/>
        </authorList>
    </citation>
    <scope>NUCLEOTIDE SEQUENCE [LARGE SCALE GENOMIC DNA]</scope>
    <source>
        <strain evidence="6">cv. MD2</strain>
        <tissue evidence="5">Leaf</tissue>
    </source>
</reference>
<dbReference type="Gene3D" id="2.130.10.30">
    <property type="entry name" value="Regulator of chromosome condensation 1/beta-lactamase-inhibitor protein II"/>
    <property type="match status" value="2"/>
</dbReference>
<comment type="caution">
    <text evidence="5">The sequence shown here is derived from an EMBL/GenBank/DDBJ whole genome shotgun (WGS) entry which is preliminary data.</text>
</comment>
<evidence type="ECO:0000256" key="1">
    <source>
        <dbReference type="ARBA" id="ARBA00022737"/>
    </source>
</evidence>
<dbReference type="EMBL" id="LSRQ01006332">
    <property type="protein sequence ID" value="OAY66297.1"/>
    <property type="molecule type" value="Genomic_DNA"/>
</dbReference>
<dbReference type="PANTHER" id="PTHR22870:SF408">
    <property type="entry name" value="OS09G0560450 PROTEIN"/>
    <property type="match status" value="1"/>
</dbReference>
<evidence type="ECO:0000313" key="5">
    <source>
        <dbReference type="EMBL" id="OAY66297.1"/>
    </source>
</evidence>
<evidence type="ECO:0000256" key="2">
    <source>
        <dbReference type="PROSITE-ProRule" id="PRU00235"/>
    </source>
</evidence>
<dbReference type="InterPro" id="IPR000408">
    <property type="entry name" value="Reg_chr_condens"/>
</dbReference>
<feature type="compositionally biased region" description="Acidic residues" evidence="3">
    <location>
        <begin position="13"/>
        <end position="27"/>
    </location>
</feature>
<dbReference type="InterPro" id="IPR009091">
    <property type="entry name" value="RCC1/BLIP-II"/>
</dbReference>
<feature type="repeat" description="RCC1" evidence="2">
    <location>
        <begin position="194"/>
        <end position="248"/>
    </location>
</feature>
<feature type="repeat" description="RCC1" evidence="2">
    <location>
        <begin position="28"/>
        <end position="89"/>
    </location>
</feature>
<feature type="region of interest" description="Disordered" evidence="3">
    <location>
        <begin position="1"/>
        <end position="56"/>
    </location>
</feature>
<dbReference type="PROSITE" id="PS50012">
    <property type="entry name" value="RCC1_3"/>
    <property type="match status" value="6"/>
</dbReference>
<dbReference type="PRINTS" id="PR00633">
    <property type="entry name" value="RCCNDNSATION"/>
</dbReference>
<feature type="domain" description="RCC1-like" evidence="4">
    <location>
        <begin position="33"/>
        <end position="411"/>
    </location>
</feature>
<evidence type="ECO:0000256" key="3">
    <source>
        <dbReference type="SAM" id="MobiDB-lite"/>
    </source>
</evidence>
<proteinExistence type="predicted"/>